<proteinExistence type="predicted"/>
<dbReference type="InterPro" id="IPR042095">
    <property type="entry name" value="SUMF_sf"/>
</dbReference>
<dbReference type="Pfam" id="PF03781">
    <property type="entry name" value="FGE-sulfatase"/>
    <property type="match status" value="1"/>
</dbReference>
<dbReference type="RefSeq" id="WP_188767148.1">
    <property type="nucleotide sequence ID" value="NZ_BMKK01000006.1"/>
</dbReference>
<dbReference type="EMBL" id="BMKK01000006">
    <property type="protein sequence ID" value="GGD65046.1"/>
    <property type="molecule type" value="Genomic_DNA"/>
</dbReference>
<protein>
    <recommendedName>
        <fullName evidence="1">Sulfatase-modifying factor enzyme-like domain-containing protein</fullName>
    </recommendedName>
</protein>
<dbReference type="InterPro" id="IPR051043">
    <property type="entry name" value="Sulfatase_Mod_Factor_Kinase"/>
</dbReference>
<reference evidence="2" key="1">
    <citation type="journal article" date="2014" name="Int. J. Syst. Evol. Microbiol.">
        <title>Complete genome sequence of Corynebacterium casei LMG S-19264T (=DSM 44701T), isolated from a smear-ripened cheese.</title>
        <authorList>
            <consortium name="US DOE Joint Genome Institute (JGI-PGF)"/>
            <person name="Walter F."/>
            <person name="Albersmeier A."/>
            <person name="Kalinowski J."/>
            <person name="Ruckert C."/>
        </authorList>
    </citation>
    <scope>NUCLEOTIDE SEQUENCE</scope>
    <source>
        <strain evidence="2">CGMCC 1.15958</strain>
    </source>
</reference>
<keyword evidence="3" id="KW-1185">Reference proteome</keyword>
<dbReference type="Proteomes" id="UP000609064">
    <property type="component" value="Unassembled WGS sequence"/>
</dbReference>
<dbReference type="AlphaFoldDB" id="A0A916YXB9"/>
<name>A0A916YXB9_9BACT</name>
<gene>
    <name evidence="2" type="ORF">GCM10011514_31370</name>
</gene>
<feature type="domain" description="Sulfatase-modifying factor enzyme-like" evidence="1">
    <location>
        <begin position="682"/>
        <end position="908"/>
    </location>
</feature>
<comment type="caution">
    <text evidence="2">The sequence shown here is derived from an EMBL/GenBank/DDBJ whole genome shotgun (WGS) entry which is preliminary data.</text>
</comment>
<evidence type="ECO:0000259" key="1">
    <source>
        <dbReference type="Pfam" id="PF03781"/>
    </source>
</evidence>
<dbReference type="Gene3D" id="3.90.1580.10">
    <property type="entry name" value="paralog of FGE (formylglycine-generating enzyme)"/>
    <property type="match status" value="1"/>
</dbReference>
<evidence type="ECO:0000313" key="3">
    <source>
        <dbReference type="Proteomes" id="UP000609064"/>
    </source>
</evidence>
<dbReference type="GO" id="GO:0120147">
    <property type="term" value="F:formylglycine-generating oxidase activity"/>
    <property type="evidence" value="ECO:0007669"/>
    <property type="project" value="TreeGrafter"/>
</dbReference>
<dbReference type="PANTHER" id="PTHR23150:SF19">
    <property type="entry name" value="FORMYLGLYCINE-GENERATING ENZYME"/>
    <property type="match status" value="1"/>
</dbReference>
<sequence length="910" mass="105246">MKKTLFLLFFSLTLQAQHLKIQLDDFAIKSISNTKTVESLPLISFEINKQATSSLNKDWTSKFEITYTEEGYFRNAFKAKIVFKNISKDTLNLRNIVPFGASEKHVYMTGLGDHWLSRTHLFQPNKVPVNVIVPDNAWELGYAGIELANGQKVCAVTRRKSWEKATRKRFETIVAPQGTVVYELYADFYEGTWQDGVRKVFQENYLYDVEKFDESLYQREDLKWIQDTYVMHLVMAWDKWFYTPKDGYDAYKNFLKNGEKLYGGNDVVGIWPTWPTLGLDQRNQWDLFRDLPGGLPKLRELAEYSRKQDTKFFICYNPWDESTSYKTSAKEGEKGHLDGMAELVKEISADGVVLDTKGESSRDLQAAADGVRKGVVMYSEGMAVPKNMPGIISGRVHNALYYPPMLNLNKFIRPDFAIFRVAELYLEPIKREFATAFFNGYGTELNIFRNGKPLEWLDEQYRYLGKTSRILRENSAFFHSKNYIPLISTLKDKIYVNEWKHENGKEAIYTIFSLITEGFKGALFAVDSTKDYHYIDLWHHKELTPNKQNDGKFYIEAETDAFNASWLGTNNEGEVDAVAKFPNLLKISLNIYVDSLKVEAKQGTEVRIWAGSPSYEKEYKSFKNQQSFSIKLMDYFEEYEGKFVVQLFDNQRIIDERVFEIKAGTPRLVSTHKTNKKAVLNTKNMVQVPAGNFKFTFTRGDDFVFYPDGQSGMEKTMKSFWIDQNLVTNAEFQTFLIQSKYKPTDAQNFLKHWQAKKMPDTLANFPAVYVSYEDAQNYCAWKGKRLPTEQEWQYAAQYPDAREYPWGKDFDSTKINIGDGRISVVGKYPSGTNALKINDLVGSVWQLTNDIYQNGSYKYIMLKGGSYFKPTSSWWYVQGGPQKLTHRQHLLRVSEGFERNATVGFRCVAN</sequence>
<reference evidence="2" key="2">
    <citation type="submission" date="2020-09" db="EMBL/GenBank/DDBJ databases">
        <authorList>
            <person name="Sun Q."/>
            <person name="Zhou Y."/>
        </authorList>
    </citation>
    <scope>NUCLEOTIDE SEQUENCE</scope>
    <source>
        <strain evidence="2">CGMCC 1.15958</strain>
    </source>
</reference>
<dbReference type="PANTHER" id="PTHR23150">
    <property type="entry name" value="SULFATASE MODIFYING FACTOR 1, 2"/>
    <property type="match status" value="1"/>
</dbReference>
<dbReference type="InterPro" id="IPR016187">
    <property type="entry name" value="CTDL_fold"/>
</dbReference>
<organism evidence="2 3">
    <name type="scientific">Emticicia aquatilis</name>
    <dbReference type="NCBI Taxonomy" id="1537369"/>
    <lineage>
        <taxon>Bacteria</taxon>
        <taxon>Pseudomonadati</taxon>
        <taxon>Bacteroidota</taxon>
        <taxon>Cytophagia</taxon>
        <taxon>Cytophagales</taxon>
        <taxon>Leadbetterellaceae</taxon>
        <taxon>Emticicia</taxon>
    </lineage>
</organism>
<evidence type="ECO:0000313" key="2">
    <source>
        <dbReference type="EMBL" id="GGD65046.1"/>
    </source>
</evidence>
<dbReference type="SUPFAM" id="SSF56436">
    <property type="entry name" value="C-type lectin-like"/>
    <property type="match status" value="1"/>
</dbReference>
<accession>A0A916YXB9</accession>
<dbReference type="InterPro" id="IPR005532">
    <property type="entry name" value="SUMF_dom"/>
</dbReference>